<dbReference type="EC" id="1.1.1.95" evidence="5"/>
<evidence type="ECO:0000313" key="14">
    <source>
        <dbReference type="EMBL" id="KRN50545.1"/>
    </source>
</evidence>
<evidence type="ECO:0000259" key="13">
    <source>
        <dbReference type="PROSITE" id="PS51671"/>
    </source>
</evidence>
<comment type="similarity">
    <text evidence="3 12">Belongs to the D-isomer specific 2-hydroxyacid dehydrogenase family.</text>
</comment>
<keyword evidence="7 12" id="KW-0560">Oxidoreductase</keyword>
<keyword evidence="15" id="KW-1185">Reference proteome</keyword>
<dbReference type="Gene3D" id="3.30.70.260">
    <property type="match status" value="1"/>
</dbReference>
<dbReference type="CDD" id="cd04901">
    <property type="entry name" value="ACT_3PGDH"/>
    <property type="match status" value="1"/>
</dbReference>
<dbReference type="AlphaFoldDB" id="A0A0R2HC03"/>
<proteinExistence type="inferred from homology"/>
<dbReference type="PATRIC" id="fig|1410657.5.peg.2103"/>
<evidence type="ECO:0000256" key="7">
    <source>
        <dbReference type="ARBA" id="ARBA00023002"/>
    </source>
</evidence>
<protein>
    <recommendedName>
        <fullName evidence="6">D-3-phosphoglycerate dehydrogenase</fullName>
        <ecNumber evidence="4">1.1.1.399</ecNumber>
        <ecNumber evidence="5">1.1.1.95</ecNumber>
    </recommendedName>
    <alternativeName>
        <fullName evidence="9">2-oxoglutarate reductase</fullName>
    </alternativeName>
</protein>
<accession>A0A0R2HC03</accession>
<evidence type="ECO:0000256" key="5">
    <source>
        <dbReference type="ARBA" id="ARBA00013143"/>
    </source>
</evidence>
<sequence>MAIKVKTVNKISEKGLQLFDERYEVGENVENEDAILVRSAKLHDYDFPENLKAIARAGAGTNNIPVEECAKKGIVVFNTPGANANAVKELVLCALFLSSRRVLEGIEWAKSLKGDDYAKQVEAGKKAFVGPEIDGKKLGVIGLGAIGVAVANAAVKLGMEVHGYDPYISVNAAWGMSKWVRKASTVEEIFKECDYITIHVPSTPETQGMIDEKAINLMKSGVHILNFARGDLVNEEDMIDALRKNKVARYITDFGSEKLANTENVVVMPHLGASTPESEENCATMAVDEIREFLENGNIKHSVNFPSVVEPRTTTYRLCIIHKNIPNMLAKFAGTIAKKDMNIENMVNKAKGDYAYTIIDTNDLSEDITKAIEKQEGVIKARIIAKVVF</sequence>
<comment type="pathway">
    <text evidence="2">Amino-acid biosynthesis; L-serine biosynthesis; L-serine from 3-phospho-D-glycerate: step 1/3.</text>
</comment>
<dbReference type="PANTHER" id="PTHR42938">
    <property type="entry name" value="FORMATE DEHYDROGENASE 1"/>
    <property type="match status" value="1"/>
</dbReference>
<dbReference type="EMBL" id="JQBL01000008">
    <property type="protein sequence ID" value="KRN50545.1"/>
    <property type="molecule type" value="Genomic_DNA"/>
</dbReference>
<dbReference type="GO" id="GO:0004617">
    <property type="term" value="F:phosphoglycerate dehydrogenase activity"/>
    <property type="evidence" value="ECO:0007669"/>
    <property type="project" value="UniProtKB-EC"/>
</dbReference>
<evidence type="ECO:0000313" key="15">
    <source>
        <dbReference type="Proteomes" id="UP000051841"/>
    </source>
</evidence>
<comment type="function">
    <text evidence="1">Catalyzes the reversible oxidation of 3-phospho-D-glycerate to 3-phosphonooxypyruvate, the first step of the phosphorylated L-serine biosynthesis pathway. Also catalyzes the reversible oxidation of 2-hydroxyglutarate to 2-oxoglutarate.</text>
</comment>
<evidence type="ECO:0000256" key="4">
    <source>
        <dbReference type="ARBA" id="ARBA00013001"/>
    </source>
</evidence>
<name>A0A0R2HC03_9FIRM</name>
<dbReference type="SUPFAM" id="SSF51735">
    <property type="entry name" value="NAD(P)-binding Rossmann-fold domains"/>
    <property type="match status" value="1"/>
</dbReference>
<dbReference type="PANTHER" id="PTHR42938:SF47">
    <property type="entry name" value="HYDROXYPYRUVATE REDUCTASE"/>
    <property type="match status" value="1"/>
</dbReference>
<dbReference type="InterPro" id="IPR006139">
    <property type="entry name" value="D-isomer_2_OHA_DH_cat_dom"/>
</dbReference>
<dbReference type="InterPro" id="IPR002912">
    <property type="entry name" value="ACT_dom"/>
</dbReference>
<evidence type="ECO:0000256" key="1">
    <source>
        <dbReference type="ARBA" id="ARBA00003800"/>
    </source>
</evidence>
<dbReference type="RefSeq" id="WP_031588980.1">
    <property type="nucleotide sequence ID" value="NZ_JNKN01000008.1"/>
</dbReference>
<evidence type="ECO:0000256" key="10">
    <source>
        <dbReference type="ARBA" id="ARBA00048126"/>
    </source>
</evidence>
<evidence type="ECO:0000256" key="9">
    <source>
        <dbReference type="ARBA" id="ARBA00030455"/>
    </source>
</evidence>
<dbReference type="PROSITE" id="PS51671">
    <property type="entry name" value="ACT"/>
    <property type="match status" value="1"/>
</dbReference>
<comment type="catalytic activity">
    <reaction evidence="10">
        <text>(R)-2-hydroxyglutarate + NAD(+) = 2-oxoglutarate + NADH + H(+)</text>
        <dbReference type="Rhea" id="RHEA:49612"/>
        <dbReference type="ChEBI" id="CHEBI:15378"/>
        <dbReference type="ChEBI" id="CHEBI:15801"/>
        <dbReference type="ChEBI" id="CHEBI:16810"/>
        <dbReference type="ChEBI" id="CHEBI:57540"/>
        <dbReference type="ChEBI" id="CHEBI:57945"/>
        <dbReference type="EC" id="1.1.1.399"/>
    </reaction>
</comment>
<dbReference type="InterPro" id="IPR036291">
    <property type="entry name" value="NAD(P)-bd_dom_sf"/>
</dbReference>
<dbReference type="SUPFAM" id="SSF55021">
    <property type="entry name" value="ACT-like"/>
    <property type="match status" value="1"/>
</dbReference>
<dbReference type="Pfam" id="PF02826">
    <property type="entry name" value="2-Hacid_dh_C"/>
    <property type="match status" value="1"/>
</dbReference>
<evidence type="ECO:0000256" key="3">
    <source>
        <dbReference type="ARBA" id="ARBA00005854"/>
    </source>
</evidence>
<evidence type="ECO:0000256" key="8">
    <source>
        <dbReference type="ARBA" id="ARBA00023027"/>
    </source>
</evidence>
<dbReference type="Gene3D" id="3.40.50.720">
    <property type="entry name" value="NAD(P)-binding Rossmann-like Domain"/>
    <property type="match status" value="2"/>
</dbReference>
<comment type="catalytic activity">
    <reaction evidence="11">
        <text>(2R)-3-phosphoglycerate + NAD(+) = 3-phosphooxypyruvate + NADH + H(+)</text>
        <dbReference type="Rhea" id="RHEA:12641"/>
        <dbReference type="ChEBI" id="CHEBI:15378"/>
        <dbReference type="ChEBI" id="CHEBI:18110"/>
        <dbReference type="ChEBI" id="CHEBI:57540"/>
        <dbReference type="ChEBI" id="CHEBI:57945"/>
        <dbReference type="ChEBI" id="CHEBI:58272"/>
        <dbReference type="EC" id="1.1.1.95"/>
    </reaction>
</comment>
<dbReference type="UniPathway" id="UPA00135">
    <property type="reaction ID" value="UER00196"/>
</dbReference>
<evidence type="ECO:0000256" key="11">
    <source>
        <dbReference type="ARBA" id="ARBA00048731"/>
    </source>
</evidence>
<dbReference type="SUPFAM" id="SSF52283">
    <property type="entry name" value="Formate/glycerate dehydrogenase catalytic domain-like"/>
    <property type="match status" value="1"/>
</dbReference>
<dbReference type="Proteomes" id="UP000051841">
    <property type="component" value="Unassembled WGS sequence"/>
</dbReference>
<dbReference type="CDD" id="cd12174">
    <property type="entry name" value="PGDH_like_3"/>
    <property type="match status" value="1"/>
</dbReference>
<dbReference type="InterPro" id="IPR029752">
    <property type="entry name" value="D-isomer_DH_CS1"/>
</dbReference>
<dbReference type="GO" id="GO:0051287">
    <property type="term" value="F:NAD binding"/>
    <property type="evidence" value="ECO:0007669"/>
    <property type="project" value="InterPro"/>
</dbReference>
<reference evidence="14 15" key="1">
    <citation type="journal article" date="2015" name="Genome Announc.">
        <title>Expanding the biotechnology potential of lactobacilli through comparative genomics of 213 strains and associated genera.</title>
        <authorList>
            <person name="Sun Z."/>
            <person name="Harris H.M."/>
            <person name="McCann A."/>
            <person name="Guo C."/>
            <person name="Argimon S."/>
            <person name="Zhang W."/>
            <person name="Yang X."/>
            <person name="Jeffery I.B."/>
            <person name="Cooney J.C."/>
            <person name="Kagawa T.F."/>
            <person name="Liu W."/>
            <person name="Song Y."/>
            <person name="Salvetti E."/>
            <person name="Wrobel A."/>
            <person name="Rasinkangas P."/>
            <person name="Parkhill J."/>
            <person name="Rea M.C."/>
            <person name="O'Sullivan O."/>
            <person name="Ritari J."/>
            <person name="Douillard F.P."/>
            <person name="Paul Ross R."/>
            <person name="Yang R."/>
            <person name="Briner A.E."/>
            <person name="Felis G.E."/>
            <person name="de Vos W.M."/>
            <person name="Barrangou R."/>
            <person name="Klaenhammer T.R."/>
            <person name="Caufield P.W."/>
            <person name="Cui Y."/>
            <person name="Zhang H."/>
            <person name="O'Toole P.W."/>
        </authorList>
    </citation>
    <scope>NUCLEOTIDE SEQUENCE [LARGE SCALE GENOMIC DNA]</scope>
    <source>
        <strain evidence="14 15">DSM 20405</strain>
    </source>
</reference>
<dbReference type="PROSITE" id="PS00065">
    <property type="entry name" value="D_2_HYDROXYACID_DH_1"/>
    <property type="match status" value="1"/>
</dbReference>
<dbReference type="EC" id="1.1.1.399" evidence="4"/>
<evidence type="ECO:0000256" key="12">
    <source>
        <dbReference type="RuleBase" id="RU003719"/>
    </source>
</evidence>
<dbReference type="InterPro" id="IPR006140">
    <property type="entry name" value="D-isomer_DH_NAD-bd"/>
</dbReference>
<feature type="domain" description="ACT" evidence="13">
    <location>
        <begin position="317"/>
        <end position="386"/>
    </location>
</feature>
<evidence type="ECO:0000256" key="6">
    <source>
        <dbReference type="ARBA" id="ARBA00021582"/>
    </source>
</evidence>
<gene>
    <name evidence="14" type="ORF">IV49_GL002039</name>
</gene>
<dbReference type="InterPro" id="IPR045865">
    <property type="entry name" value="ACT-like_dom_sf"/>
</dbReference>
<keyword evidence="8" id="KW-0520">NAD</keyword>
<dbReference type="Pfam" id="PF00389">
    <property type="entry name" value="2-Hacid_dh"/>
    <property type="match status" value="1"/>
</dbReference>
<evidence type="ECO:0000256" key="2">
    <source>
        <dbReference type="ARBA" id="ARBA00005216"/>
    </source>
</evidence>
<organism evidence="14 15">
    <name type="scientific">Kandleria vitulina DSM 20405</name>
    <dbReference type="NCBI Taxonomy" id="1410657"/>
    <lineage>
        <taxon>Bacteria</taxon>
        <taxon>Bacillati</taxon>
        <taxon>Bacillota</taxon>
        <taxon>Erysipelotrichia</taxon>
        <taxon>Erysipelotrichales</taxon>
        <taxon>Coprobacillaceae</taxon>
        <taxon>Kandleria</taxon>
    </lineage>
</organism>
<comment type="caution">
    <text evidence="14">The sequence shown here is derived from an EMBL/GenBank/DDBJ whole genome shotgun (WGS) entry which is preliminary data.</text>
</comment>